<dbReference type="EMBL" id="AALY01000001">
    <property type="protein sequence ID" value="EAP78357.1"/>
    <property type="molecule type" value="Genomic_DNA"/>
</dbReference>
<dbReference type="HOGENOM" id="CLU_2809780_0_0_5"/>
<gene>
    <name evidence="1" type="ORF">ISM_08670</name>
</gene>
<accession>A3SLX6</accession>
<organism evidence="1 2">
    <name type="scientific">Roseovarius nubinhibens (strain ATCC BAA-591 / DSM 15170 / ISM)</name>
    <dbReference type="NCBI Taxonomy" id="89187"/>
    <lineage>
        <taxon>Bacteria</taxon>
        <taxon>Pseudomonadati</taxon>
        <taxon>Pseudomonadota</taxon>
        <taxon>Alphaproteobacteria</taxon>
        <taxon>Rhodobacterales</taxon>
        <taxon>Roseobacteraceae</taxon>
        <taxon>Roseovarius</taxon>
    </lineage>
</organism>
<evidence type="ECO:0000313" key="1">
    <source>
        <dbReference type="EMBL" id="EAP78357.1"/>
    </source>
</evidence>
<evidence type="ECO:0000313" key="2">
    <source>
        <dbReference type="Proteomes" id="UP000005954"/>
    </source>
</evidence>
<comment type="caution">
    <text evidence="1">The sequence shown here is derived from an EMBL/GenBank/DDBJ whole genome shotgun (WGS) entry which is preliminary data.</text>
</comment>
<dbReference type="AlphaFoldDB" id="A3SLX6"/>
<name>A3SLX6_ROSNI</name>
<dbReference type="STRING" id="89187.ISM_08670"/>
<reference evidence="1 2" key="1">
    <citation type="submission" date="2005-12" db="EMBL/GenBank/DDBJ databases">
        <authorList>
            <person name="Moran M.A."/>
            <person name="Ferriera S."/>
            <person name="Johnson J."/>
            <person name="Kravitz S."/>
            <person name="Halpern A."/>
            <person name="Remington K."/>
            <person name="Beeson K."/>
            <person name="Tran B."/>
            <person name="Rogers Y.-H."/>
            <person name="Friedman R."/>
            <person name="Venter J.C."/>
        </authorList>
    </citation>
    <scope>NUCLEOTIDE SEQUENCE [LARGE SCALE GENOMIC DNA]</scope>
    <source>
        <strain evidence="2">ATCC BAA-591 / DSM 15170 / ISM</strain>
    </source>
</reference>
<sequence>MGQVLSMSSVADLLMPWRRDCKIALCGRGRRGRERRKASQIRDDLRSFAMIAPWRGPSPARGFGPGA</sequence>
<keyword evidence="2" id="KW-1185">Reference proteome</keyword>
<protein>
    <submittedName>
        <fullName evidence="1">Uncharacterized protein</fullName>
    </submittedName>
</protein>
<dbReference type="Proteomes" id="UP000005954">
    <property type="component" value="Unassembled WGS sequence"/>
</dbReference>
<proteinExistence type="predicted"/>